<organism evidence="1">
    <name type="scientific">uncultured Desulfovibrio sp</name>
    <dbReference type="NCBI Taxonomy" id="167968"/>
    <lineage>
        <taxon>Bacteria</taxon>
        <taxon>Pseudomonadati</taxon>
        <taxon>Thermodesulfobacteriota</taxon>
        <taxon>Desulfovibrionia</taxon>
        <taxon>Desulfovibrionales</taxon>
        <taxon>Desulfovibrionaceae</taxon>
        <taxon>Desulfovibrio</taxon>
        <taxon>environmental samples</taxon>
    </lineage>
</organism>
<reference evidence="1" key="1">
    <citation type="submission" date="2016-08" db="EMBL/GenBank/DDBJ databases">
        <authorList>
            <person name="Seilhamer J.J."/>
        </authorList>
    </citation>
    <scope>NUCLEOTIDE SEQUENCE</scope>
    <source>
        <strain evidence="1">86-1</strain>
    </source>
</reference>
<sequence>MASDTTLLYSLLTLDLKDAESYRDGFYTFLNSAGWNKREEADTAWTQILTVPDTSVDDVARTFSVEFNKKFVSYLNDQWGEEHGDLPPSMNVMGIMQIGDMGYFSVRFEMNRKKLEAGATVKYVS</sequence>
<proteinExistence type="predicted"/>
<evidence type="ECO:0000313" key="1">
    <source>
        <dbReference type="EMBL" id="SCM69908.1"/>
    </source>
</evidence>
<protein>
    <submittedName>
        <fullName evidence="1">Uncharacterized protein</fullName>
    </submittedName>
</protein>
<dbReference type="RefSeq" id="WP_179981465.1">
    <property type="nucleotide sequence ID" value="NZ_LT608333.1"/>
</dbReference>
<dbReference type="AlphaFoldDB" id="A0A212KX87"/>
<dbReference type="EMBL" id="FMJC01000001">
    <property type="protein sequence ID" value="SCM69908.1"/>
    <property type="molecule type" value="Genomic_DNA"/>
</dbReference>
<gene>
    <name evidence="1" type="ORF">KL86DES1_10031</name>
</gene>
<accession>A0A212KX87</accession>
<name>A0A212KX87_9BACT</name>